<proteinExistence type="predicted"/>
<name>A0AAV0I617_9ROSI</name>
<evidence type="ECO:0000256" key="1">
    <source>
        <dbReference type="SAM" id="MobiDB-lite"/>
    </source>
</evidence>
<reference evidence="2" key="1">
    <citation type="submission" date="2022-08" db="EMBL/GenBank/DDBJ databases">
        <authorList>
            <person name="Gutierrez-Valencia J."/>
        </authorList>
    </citation>
    <scope>NUCLEOTIDE SEQUENCE</scope>
</reference>
<feature type="region of interest" description="Disordered" evidence="1">
    <location>
        <begin position="1"/>
        <end position="34"/>
    </location>
</feature>
<accession>A0AAV0I617</accession>
<feature type="compositionally biased region" description="Gly residues" evidence="1">
    <location>
        <begin position="20"/>
        <end position="33"/>
    </location>
</feature>
<evidence type="ECO:0000313" key="3">
    <source>
        <dbReference type="Proteomes" id="UP001154282"/>
    </source>
</evidence>
<keyword evidence="3" id="KW-1185">Reference proteome</keyword>
<organism evidence="2 3">
    <name type="scientific">Linum tenue</name>
    <dbReference type="NCBI Taxonomy" id="586396"/>
    <lineage>
        <taxon>Eukaryota</taxon>
        <taxon>Viridiplantae</taxon>
        <taxon>Streptophyta</taxon>
        <taxon>Embryophyta</taxon>
        <taxon>Tracheophyta</taxon>
        <taxon>Spermatophyta</taxon>
        <taxon>Magnoliopsida</taxon>
        <taxon>eudicotyledons</taxon>
        <taxon>Gunneridae</taxon>
        <taxon>Pentapetalae</taxon>
        <taxon>rosids</taxon>
        <taxon>fabids</taxon>
        <taxon>Malpighiales</taxon>
        <taxon>Linaceae</taxon>
        <taxon>Linum</taxon>
    </lineage>
</organism>
<gene>
    <name evidence="2" type="ORF">LITE_LOCUS7565</name>
</gene>
<dbReference type="Proteomes" id="UP001154282">
    <property type="component" value="Unassembled WGS sequence"/>
</dbReference>
<protein>
    <submittedName>
        <fullName evidence="2">Uncharacterized protein</fullName>
    </submittedName>
</protein>
<dbReference type="EMBL" id="CAMGYJ010000003">
    <property type="protein sequence ID" value="CAI0392488.1"/>
    <property type="molecule type" value="Genomic_DNA"/>
</dbReference>
<sequence>MAARKKSIPTRGSSDRGRGRGSNGPNNGGGGGPKLVMFKNKITYAQTLELTRNFHKENVLSRGLISAMNGSIPRLLVLSLSRNELSGQSHRLFSAMLDRHRQFFSGRASFCGFRV</sequence>
<comment type="caution">
    <text evidence="2">The sequence shown here is derived from an EMBL/GenBank/DDBJ whole genome shotgun (WGS) entry which is preliminary data.</text>
</comment>
<evidence type="ECO:0000313" key="2">
    <source>
        <dbReference type="EMBL" id="CAI0392488.1"/>
    </source>
</evidence>
<dbReference type="AlphaFoldDB" id="A0AAV0I617"/>